<evidence type="ECO:0000259" key="1">
    <source>
        <dbReference type="Pfam" id="PF12697"/>
    </source>
</evidence>
<sequence length="258" mass="28061">MIAYRRTGPISDLPLVLLHALPLDSTMWDAVRGELADIDILTFDAPGFGDSALTEEFTAGEPSLKTFVAAMKARLDELGIKRIALGGLSMGGSVAAEFTVTHPELVAGLALMDTNINSDNDERKAFRREAADKAASGQGYETVKDWTTTMVAADASDEVRASLDARFRALPNEGLAWIQRAMANREDRTDAVALVEGPVYFVRGMEDPTASMEGYMKLALRADQPRIKEIPGAGHFSADERPAELAAILRDFYTHVTR</sequence>
<comment type="caution">
    <text evidence="2">The sequence shown here is derived from an EMBL/GenBank/DDBJ whole genome shotgun (WGS) entry which is preliminary data.</text>
</comment>
<name>A0ABT9PJQ9_9ACTO</name>
<keyword evidence="3" id="KW-1185">Reference proteome</keyword>
<reference evidence="2 3" key="1">
    <citation type="submission" date="2023-07" db="EMBL/GenBank/DDBJ databases">
        <title>Sequencing the genomes of 1000 actinobacteria strains.</title>
        <authorList>
            <person name="Klenk H.-P."/>
        </authorList>
    </citation>
    <scope>NUCLEOTIDE SEQUENCE [LARGE SCALE GENOMIC DNA]</scope>
    <source>
        <strain evidence="2 3">DSM 19515</strain>
    </source>
</reference>
<dbReference type="EMBL" id="JAUSQL010000001">
    <property type="protein sequence ID" value="MDP9832961.1"/>
    <property type="molecule type" value="Genomic_DNA"/>
</dbReference>
<dbReference type="InterPro" id="IPR000073">
    <property type="entry name" value="AB_hydrolase_1"/>
</dbReference>
<proteinExistence type="predicted"/>
<evidence type="ECO:0000313" key="2">
    <source>
        <dbReference type="EMBL" id="MDP9832961.1"/>
    </source>
</evidence>
<dbReference type="RefSeq" id="WP_296929518.1">
    <property type="nucleotide sequence ID" value="NZ_JAUSQL010000001.1"/>
</dbReference>
<accession>A0ABT9PJQ9</accession>
<dbReference type="PANTHER" id="PTHR43433:SF5">
    <property type="entry name" value="AB HYDROLASE-1 DOMAIN-CONTAINING PROTEIN"/>
    <property type="match status" value="1"/>
</dbReference>
<dbReference type="Gene3D" id="3.40.50.1820">
    <property type="entry name" value="alpha/beta hydrolase"/>
    <property type="match status" value="1"/>
</dbReference>
<gene>
    <name evidence="2" type="ORF">J2S45_001640</name>
</gene>
<dbReference type="SUPFAM" id="SSF53474">
    <property type="entry name" value="alpha/beta-Hydrolases"/>
    <property type="match status" value="1"/>
</dbReference>
<protein>
    <submittedName>
        <fullName evidence="2">Pimeloyl-ACP methyl ester carboxylesterase</fullName>
    </submittedName>
</protein>
<dbReference type="PANTHER" id="PTHR43433">
    <property type="entry name" value="HYDROLASE, ALPHA/BETA FOLD FAMILY PROTEIN"/>
    <property type="match status" value="1"/>
</dbReference>
<dbReference type="InterPro" id="IPR050471">
    <property type="entry name" value="AB_hydrolase"/>
</dbReference>
<dbReference type="PRINTS" id="PR00111">
    <property type="entry name" value="ABHYDROLASE"/>
</dbReference>
<dbReference type="Proteomes" id="UP001230145">
    <property type="component" value="Unassembled WGS sequence"/>
</dbReference>
<dbReference type="InterPro" id="IPR029058">
    <property type="entry name" value="AB_hydrolase_fold"/>
</dbReference>
<organism evidence="2 3">
    <name type="scientific">Trueperella abortisuis</name>
    <dbReference type="NCBI Taxonomy" id="445930"/>
    <lineage>
        <taxon>Bacteria</taxon>
        <taxon>Bacillati</taxon>
        <taxon>Actinomycetota</taxon>
        <taxon>Actinomycetes</taxon>
        <taxon>Actinomycetales</taxon>
        <taxon>Actinomycetaceae</taxon>
        <taxon>Trueperella</taxon>
    </lineage>
</organism>
<evidence type="ECO:0000313" key="3">
    <source>
        <dbReference type="Proteomes" id="UP001230145"/>
    </source>
</evidence>
<feature type="domain" description="AB hydrolase-1" evidence="1">
    <location>
        <begin position="15"/>
        <end position="247"/>
    </location>
</feature>
<dbReference type="Pfam" id="PF12697">
    <property type="entry name" value="Abhydrolase_6"/>
    <property type="match status" value="1"/>
</dbReference>